<dbReference type="RefSeq" id="XP_041543883.1">
    <property type="nucleotide sequence ID" value="XM_041690283.1"/>
</dbReference>
<dbReference type="Proteomes" id="UP000661280">
    <property type="component" value="Chromosome 5"/>
</dbReference>
<name>A0A7R7WBX5_ASPKA</name>
<evidence type="ECO:0000313" key="3">
    <source>
        <dbReference type="Proteomes" id="UP000661280"/>
    </source>
</evidence>
<sequence>MRPELREEENIFTDIGDTVKKLLPVVEKVGSAVIKEALEPLLRLDLDELRKTATGSIEGNIEDNANGFPSLKTTYRPSSTKKISFISAVSDAKNKKTQKFIKHIATEGVWENAEFKWPKIKVKIPPWVGPLVLEGGKLLLGALAETDLDESELSLSIEFLPLRAIVCEAALQTILQIPEEKREETLLFELLREVVKKHGPSIIKVAPGVIKKVSPVLAAIANGVGNDRTGQPRLGLPSKKTNTSKKDMSNAEKVFLKNF</sequence>
<feature type="region of interest" description="Disordered" evidence="1">
    <location>
        <begin position="228"/>
        <end position="247"/>
    </location>
</feature>
<protein>
    <submittedName>
        <fullName evidence="2">Uncharacterized protein</fullName>
    </submittedName>
</protein>
<evidence type="ECO:0000256" key="1">
    <source>
        <dbReference type="SAM" id="MobiDB-lite"/>
    </source>
</evidence>
<gene>
    <name evidence="2" type="ORF">AKAW2_50462A</name>
</gene>
<dbReference type="KEGG" id="aluc:AKAW2_50462A"/>
<dbReference type="EMBL" id="AP024429">
    <property type="protein sequence ID" value="BCS00121.1"/>
    <property type="molecule type" value="Genomic_DNA"/>
</dbReference>
<dbReference type="OrthoDB" id="3693942at2759"/>
<keyword evidence="3" id="KW-1185">Reference proteome</keyword>
<dbReference type="GeneID" id="64961442"/>
<reference evidence="2" key="1">
    <citation type="submission" date="2021-01" db="EMBL/GenBank/DDBJ databases">
        <authorList>
            <consortium name="Aspergillus luchuensis mut. kawachii IFO 4304 genome sequencing consortium"/>
            <person name="Kazuki M."/>
            <person name="Futagami T."/>
        </authorList>
    </citation>
    <scope>NUCLEOTIDE SEQUENCE</scope>
    <source>
        <strain evidence="2">IFO 4308</strain>
    </source>
</reference>
<organism evidence="2 3">
    <name type="scientific">Aspergillus kawachii</name>
    <name type="common">White koji mold</name>
    <name type="synonym">Aspergillus awamori var. kawachi</name>
    <dbReference type="NCBI Taxonomy" id="1069201"/>
    <lineage>
        <taxon>Eukaryota</taxon>
        <taxon>Fungi</taxon>
        <taxon>Dikarya</taxon>
        <taxon>Ascomycota</taxon>
        <taxon>Pezizomycotina</taxon>
        <taxon>Eurotiomycetes</taxon>
        <taxon>Eurotiomycetidae</taxon>
        <taxon>Eurotiales</taxon>
        <taxon>Aspergillaceae</taxon>
        <taxon>Aspergillus</taxon>
        <taxon>Aspergillus subgen. Circumdati</taxon>
    </lineage>
</organism>
<dbReference type="AlphaFoldDB" id="A0A7R7WBX5"/>
<accession>A0A7R7WBX5</accession>
<proteinExistence type="predicted"/>
<reference evidence="2" key="2">
    <citation type="submission" date="2021-02" db="EMBL/GenBank/DDBJ databases">
        <title>Aspergillus luchuensis mut. kawachii IFO 4304 genome sequence.</title>
        <authorList>
            <person name="Mori K."/>
            <person name="Kadooka C."/>
            <person name="Goto M."/>
            <person name="Futagami T."/>
        </authorList>
    </citation>
    <scope>NUCLEOTIDE SEQUENCE</scope>
    <source>
        <strain evidence="2">IFO 4308</strain>
    </source>
</reference>
<evidence type="ECO:0000313" key="2">
    <source>
        <dbReference type="EMBL" id="BCS00121.1"/>
    </source>
</evidence>